<dbReference type="GO" id="GO:0012505">
    <property type="term" value="C:endomembrane system"/>
    <property type="evidence" value="ECO:0007669"/>
    <property type="project" value="TreeGrafter"/>
</dbReference>
<dbReference type="InterPro" id="IPR036928">
    <property type="entry name" value="AS_sf"/>
</dbReference>
<keyword evidence="3" id="KW-1185">Reference proteome</keyword>
<name>D5RJI5_9PROT</name>
<evidence type="ECO:0000313" key="3">
    <source>
        <dbReference type="Proteomes" id="UP000005324"/>
    </source>
</evidence>
<reference evidence="2 3" key="1">
    <citation type="submission" date="2010-04" db="EMBL/GenBank/DDBJ databases">
        <authorList>
            <person name="Qin X."/>
            <person name="Bachman B."/>
            <person name="Battles P."/>
            <person name="Bell A."/>
            <person name="Bess C."/>
            <person name="Bickham C."/>
            <person name="Chaboub L."/>
            <person name="Chen D."/>
            <person name="Coyle M."/>
            <person name="Deiros D.R."/>
            <person name="Dinh H."/>
            <person name="Forbes L."/>
            <person name="Fowler G."/>
            <person name="Francisco L."/>
            <person name="Fu Q."/>
            <person name="Gubbala S."/>
            <person name="Hale W."/>
            <person name="Han Y."/>
            <person name="Hemphill L."/>
            <person name="Highlander S.K."/>
            <person name="Hirani K."/>
            <person name="Hogues M."/>
            <person name="Jackson L."/>
            <person name="Jakkamsetti A."/>
            <person name="Javaid M."/>
            <person name="Jiang H."/>
            <person name="Korchina V."/>
            <person name="Kovar C."/>
            <person name="Lara F."/>
            <person name="Lee S."/>
            <person name="Mata R."/>
            <person name="Mathew T."/>
            <person name="Moen C."/>
            <person name="Morales K."/>
            <person name="Munidasa M."/>
            <person name="Nazareth L."/>
            <person name="Ngo R."/>
            <person name="Nguyen L."/>
            <person name="Okwuonu G."/>
            <person name="Ongeri F."/>
            <person name="Patil S."/>
            <person name="Petrosino J."/>
            <person name="Pham C."/>
            <person name="Pham P."/>
            <person name="Pu L.-L."/>
            <person name="Puazo M."/>
            <person name="Raj R."/>
            <person name="Reid J."/>
            <person name="Rouhana J."/>
            <person name="Saada N."/>
            <person name="Shang Y."/>
            <person name="Simmons D."/>
            <person name="Thornton R."/>
            <person name="Warren J."/>
            <person name="Weissenberger G."/>
            <person name="Zhang J."/>
            <person name="Zhang L."/>
            <person name="Zhou C."/>
            <person name="Zhu D."/>
            <person name="Muzny D."/>
            <person name="Worley K."/>
            <person name="Gibbs R."/>
        </authorList>
    </citation>
    <scope>NUCLEOTIDE SEQUENCE [LARGE SCALE GENOMIC DNA]</scope>
    <source>
        <strain evidence="2 3">ATCC 49957</strain>
    </source>
</reference>
<dbReference type="Pfam" id="PF01425">
    <property type="entry name" value="Amidase"/>
    <property type="match status" value="1"/>
</dbReference>
<dbReference type="InterPro" id="IPR052739">
    <property type="entry name" value="FAAH2"/>
</dbReference>
<feature type="domain" description="Amidase" evidence="1">
    <location>
        <begin position="37"/>
        <end position="253"/>
    </location>
</feature>
<dbReference type="InterPro" id="IPR023631">
    <property type="entry name" value="Amidase_dom"/>
</dbReference>
<protein>
    <submittedName>
        <fullName evidence="2">Amidase</fullName>
        <ecNumber evidence="2">3.5.1.-</ecNumber>
    </submittedName>
</protein>
<keyword evidence="2" id="KW-0378">Hydrolase</keyword>
<feature type="non-terminal residue" evidence="2">
    <location>
        <position position="254"/>
    </location>
</feature>
<sequence>MSLAQHSLAAGETDALWQADAAELAQRIRQGEISSREAVRSCLDRMDALNGSLNAVVRRMDAEALAAADAADTARRHGETLPPLHGVPVTIKVNTDQAGHPSDGGIAAYRDHMAHEDNPVVANLRRAGAVIIGRTNTPCYSMRWFTENSLHGDTRNPWDARATPGGSSGGAAAAVAAGFGPIAHGNDIAGSVRYPAYCCGVFGLRPGLGRIPSFNPSAKGHASITSQLMAVQGPLTRSLRDQRLAFAAMAVPDP</sequence>
<gene>
    <name evidence="2" type="ORF">HMPREF0731_1245</name>
</gene>
<dbReference type="RefSeq" id="WP_007005094.1">
    <property type="nucleotide sequence ID" value="NZ_GG770781.1"/>
</dbReference>
<dbReference type="HOGENOM" id="CLU_009600_7_0_5"/>
<accession>D5RJI5</accession>
<dbReference type="Gene3D" id="3.90.1300.10">
    <property type="entry name" value="Amidase signature (AS) domain"/>
    <property type="match status" value="1"/>
</dbReference>
<dbReference type="PANTHER" id="PTHR43372">
    <property type="entry name" value="FATTY-ACID AMIDE HYDROLASE"/>
    <property type="match status" value="1"/>
</dbReference>
<dbReference type="Proteomes" id="UP000005324">
    <property type="component" value="Unassembled WGS sequence"/>
</dbReference>
<dbReference type="EMBL" id="ADVL01000206">
    <property type="protein sequence ID" value="EFH12531.1"/>
    <property type="molecule type" value="Genomic_DNA"/>
</dbReference>
<comment type="caution">
    <text evidence="2">The sequence shown here is derived from an EMBL/GenBank/DDBJ whole genome shotgun (WGS) entry which is preliminary data.</text>
</comment>
<evidence type="ECO:0000259" key="1">
    <source>
        <dbReference type="Pfam" id="PF01425"/>
    </source>
</evidence>
<dbReference type="AlphaFoldDB" id="D5RJI5"/>
<dbReference type="SUPFAM" id="SSF75304">
    <property type="entry name" value="Amidase signature (AS) enzymes"/>
    <property type="match status" value="1"/>
</dbReference>
<dbReference type="PANTHER" id="PTHR43372:SF4">
    <property type="entry name" value="FATTY-ACID AMIDE HYDROLASE 2"/>
    <property type="match status" value="1"/>
</dbReference>
<evidence type="ECO:0000313" key="2">
    <source>
        <dbReference type="EMBL" id="EFH12531.1"/>
    </source>
</evidence>
<proteinExistence type="predicted"/>
<organism evidence="2 3">
    <name type="scientific">Pseudoroseomonas cervicalis ATCC 49957</name>
    <dbReference type="NCBI Taxonomy" id="525371"/>
    <lineage>
        <taxon>Bacteria</taxon>
        <taxon>Pseudomonadati</taxon>
        <taxon>Pseudomonadota</taxon>
        <taxon>Alphaproteobacteria</taxon>
        <taxon>Acetobacterales</taxon>
        <taxon>Roseomonadaceae</taxon>
        <taxon>Roseomonas</taxon>
    </lineage>
</organism>
<dbReference type="GO" id="GO:0016787">
    <property type="term" value="F:hydrolase activity"/>
    <property type="evidence" value="ECO:0007669"/>
    <property type="project" value="UniProtKB-KW"/>
</dbReference>
<dbReference type="PROSITE" id="PS00571">
    <property type="entry name" value="AMIDASES"/>
    <property type="match status" value="1"/>
</dbReference>
<dbReference type="EC" id="3.5.1.-" evidence="2"/>
<dbReference type="InterPro" id="IPR020556">
    <property type="entry name" value="Amidase_CS"/>
</dbReference>